<proteinExistence type="inferred from homology"/>
<dbReference type="Proteomes" id="UP000473278">
    <property type="component" value="Unassembled WGS sequence"/>
</dbReference>
<evidence type="ECO:0000256" key="4">
    <source>
        <dbReference type="ARBA" id="ARBA00022747"/>
    </source>
</evidence>
<protein>
    <recommendedName>
        <fullName evidence="8">Cytosine-specific methyltransferase</fullName>
        <ecNumber evidence="8">2.1.1.37</ecNumber>
    </recommendedName>
</protein>
<dbReference type="InterPro" id="IPR029063">
    <property type="entry name" value="SAM-dependent_MTases_sf"/>
</dbReference>
<keyword evidence="10" id="KW-1185">Reference proteome</keyword>
<keyword evidence="4" id="KW-0680">Restriction system</keyword>
<dbReference type="EMBL" id="JAALLT010000001">
    <property type="protein sequence ID" value="NGP75019.1"/>
    <property type="molecule type" value="Genomic_DNA"/>
</dbReference>
<dbReference type="NCBIfam" id="TIGR00675">
    <property type="entry name" value="dcm"/>
    <property type="match status" value="1"/>
</dbReference>
<dbReference type="GO" id="GO:0003677">
    <property type="term" value="F:DNA binding"/>
    <property type="evidence" value="ECO:0007669"/>
    <property type="project" value="TreeGrafter"/>
</dbReference>
<accession>A0A6M1SJ37</accession>
<dbReference type="Gene3D" id="3.40.50.150">
    <property type="entry name" value="Vaccinia Virus protein VP39"/>
    <property type="match status" value="1"/>
</dbReference>
<comment type="catalytic activity">
    <reaction evidence="5 8">
        <text>a 2'-deoxycytidine in DNA + S-adenosyl-L-methionine = a 5-methyl-2'-deoxycytidine in DNA + S-adenosyl-L-homocysteine + H(+)</text>
        <dbReference type="Rhea" id="RHEA:13681"/>
        <dbReference type="Rhea" id="RHEA-COMP:11369"/>
        <dbReference type="Rhea" id="RHEA-COMP:11370"/>
        <dbReference type="ChEBI" id="CHEBI:15378"/>
        <dbReference type="ChEBI" id="CHEBI:57856"/>
        <dbReference type="ChEBI" id="CHEBI:59789"/>
        <dbReference type="ChEBI" id="CHEBI:85452"/>
        <dbReference type="ChEBI" id="CHEBI:85454"/>
        <dbReference type="EC" id="2.1.1.37"/>
    </reaction>
</comment>
<comment type="similarity">
    <text evidence="6 7">Belongs to the class I-like SAM-binding methyltransferase superfamily. C5-methyltransferase family.</text>
</comment>
<dbReference type="GO" id="GO:0009307">
    <property type="term" value="P:DNA restriction-modification system"/>
    <property type="evidence" value="ECO:0007669"/>
    <property type="project" value="UniProtKB-KW"/>
</dbReference>
<dbReference type="EC" id="2.1.1.37" evidence="8"/>
<dbReference type="Gene3D" id="3.90.120.10">
    <property type="entry name" value="DNA Methylase, subunit A, domain 2"/>
    <property type="match status" value="1"/>
</dbReference>
<keyword evidence="2 6" id="KW-0808">Transferase</keyword>
<evidence type="ECO:0000256" key="6">
    <source>
        <dbReference type="PROSITE-ProRule" id="PRU01016"/>
    </source>
</evidence>
<dbReference type="GO" id="GO:0032259">
    <property type="term" value="P:methylation"/>
    <property type="evidence" value="ECO:0007669"/>
    <property type="project" value="UniProtKB-KW"/>
</dbReference>
<evidence type="ECO:0000313" key="9">
    <source>
        <dbReference type="EMBL" id="NGP75019.1"/>
    </source>
</evidence>
<dbReference type="GO" id="GO:0044027">
    <property type="term" value="P:negative regulation of gene expression via chromosomal CpG island methylation"/>
    <property type="evidence" value="ECO:0007669"/>
    <property type="project" value="TreeGrafter"/>
</dbReference>
<comment type="caution">
    <text evidence="9">The sequence shown here is derived from an EMBL/GenBank/DDBJ whole genome shotgun (WGS) entry which is preliminary data.</text>
</comment>
<keyword evidence="3 6" id="KW-0949">S-adenosyl-L-methionine</keyword>
<dbReference type="SUPFAM" id="SSF53335">
    <property type="entry name" value="S-adenosyl-L-methionine-dependent methyltransferases"/>
    <property type="match status" value="1"/>
</dbReference>
<dbReference type="RefSeq" id="WP_165138008.1">
    <property type="nucleotide sequence ID" value="NZ_JAALLT010000001.1"/>
</dbReference>
<dbReference type="PANTHER" id="PTHR10629">
    <property type="entry name" value="CYTOSINE-SPECIFIC METHYLTRANSFERASE"/>
    <property type="match status" value="1"/>
</dbReference>
<dbReference type="InterPro" id="IPR018117">
    <property type="entry name" value="C5_DNA_meth_AS"/>
</dbReference>
<reference evidence="9 10" key="1">
    <citation type="submission" date="2020-02" db="EMBL/GenBank/DDBJ databases">
        <title>Balneolaceae bacterium YR4-1, complete genome.</title>
        <authorList>
            <person name="Li Y."/>
            <person name="Wu S."/>
        </authorList>
    </citation>
    <scope>NUCLEOTIDE SEQUENCE [LARGE SCALE GENOMIC DNA]</scope>
    <source>
        <strain evidence="9 10">YR4-1</strain>
    </source>
</reference>
<dbReference type="AlphaFoldDB" id="A0A6M1SJ37"/>
<dbReference type="GO" id="GO:0003886">
    <property type="term" value="F:DNA (cytosine-5-)-methyltransferase activity"/>
    <property type="evidence" value="ECO:0007669"/>
    <property type="project" value="UniProtKB-EC"/>
</dbReference>
<evidence type="ECO:0000256" key="8">
    <source>
        <dbReference type="RuleBase" id="RU000417"/>
    </source>
</evidence>
<evidence type="ECO:0000256" key="2">
    <source>
        <dbReference type="ARBA" id="ARBA00022679"/>
    </source>
</evidence>
<name>A0A6M1SJ37_9BACT</name>
<dbReference type="PROSITE" id="PS51679">
    <property type="entry name" value="SAM_MT_C5"/>
    <property type="match status" value="1"/>
</dbReference>
<evidence type="ECO:0000256" key="3">
    <source>
        <dbReference type="ARBA" id="ARBA00022691"/>
    </source>
</evidence>
<dbReference type="PANTHER" id="PTHR10629:SF52">
    <property type="entry name" value="DNA (CYTOSINE-5)-METHYLTRANSFERASE 1"/>
    <property type="match status" value="1"/>
</dbReference>
<feature type="active site" evidence="6">
    <location>
        <position position="116"/>
    </location>
</feature>
<dbReference type="PRINTS" id="PR00105">
    <property type="entry name" value="C5METTRFRASE"/>
</dbReference>
<gene>
    <name evidence="9" type="ORF">G3570_00120</name>
</gene>
<evidence type="ECO:0000256" key="5">
    <source>
        <dbReference type="ARBA" id="ARBA00047422"/>
    </source>
</evidence>
<evidence type="ECO:0000256" key="7">
    <source>
        <dbReference type="RuleBase" id="RU000416"/>
    </source>
</evidence>
<dbReference type="PROSITE" id="PS00094">
    <property type="entry name" value="C5_MTASE_1"/>
    <property type="match status" value="1"/>
</dbReference>
<dbReference type="InterPro" id="IPR001525">
    <property type="entry name" value="C5_MeTfrase"/>
</dbReference>
<evidence type="ECO:0000256" key="1">
    <source>
        <dbReference type="ARBA" id="ARBA00022603"/>
    </source>
</evidence>
<sequence>MPVPRLKHVELFAGCGGLSLGLKAAGFDLMLANEKSRMAAETFSYNLLGQDLNHSDKNSSLLIKGQDDVKGFIRNFKNGSPRLHVGDILKLVEFCEIYSSELKKLNIDLVSGGPPCQGFSLAGRRKERDPKNQLPYSFLDFVHLSNPRFVILENVLGITQPFKKDGGVRYPWFELAKAFISQSYVPFCFIVNARDFGIPQNRPRFILFGVRSDQARIFEILKTINPIYKSVHTFAEKLMEVNEEALADLPYTKLHSQNFPLINMTREEVANYGFLIQKPDQEISTKEAIDDLSKESPPSAYVKNLNKRFRPYLNHPEGFSLDDYPYNQEERNHTQRVKKRFSFLQIASKNKIDLDFSKLDEFFSQKESVKKLFKAASEKGLVKRSNGKVPEEILRENFEDLKTKKHSQKALKATEPAPAQLTIPDDYCHYSVKENRVLTVREMARIQSFPDSFVFRSKVTTGGLNRRDEVPQYTQVGNAVPPLLGYGFGEFIKSLTDK</sequence>
<dbReference type="Pfam" id="PF00145">
    <property type="entry name" value="DNA_methylase"/>
    <property type="match status" value="2"/>
</dbReference>
<keyword evidence="1 6" id="KW-0489">Methyltransferase</keyword>
<dbReference type="InterPro" id="IPR050390">
    <property type="entry name" value="C5-Methyltransferase"/>
</dbReference>
<organism evidence="9 10">
    <name type="scientific">Halalkalibaculum roseum</name>
    <dbReference type="NCBI Taxonomy" id="2709311"/>
    <lineage>
        <taxon>Bacteria</taxon>
        <taxon>Pseudomonadati</taxon>
        <taxon>Balneolota</taxon>
        <taxon>Balneolia</taxon>
        <taxon>Balneolales</taxon>
        <taxon>Balneolaceae</taxon>
        <taxon>Halalkalibaculum</taxon>
    </lineage>
</organism>
<evidence type="ECO:0000313" key="10">
    <source>
        <dbReference type="Proteomes" id="UP000473278"/>
    </source>
</evidence>